<feature type="compositionally biased region" description="Polar residues" evidence="1">
    <location>
        <begin position="1"/>
        <end position="18"/>
    </location>
</feature>
<accession>A0ABQ7BE20</accession>
<evidence type="ECO:0000256" key="1">
    <source>
        <dbReference type="SAM" id="MobiDB-lite"/>
    </source>
</evidence>
<feature type="region of interest" description="Disordered" evidence="1">
    <location>
        <begin position="1"/>
        <end position="25"/>
    </location>
</feature>
<evidence type="ECO:0000313" key="2">
    <source>
        <dbReference type="EMBL" id="KAF3530391.1"/>
    </source>
</evidence>
<reference evidence="2 3" key="1">
    <citation type="journal article" date="2020" name="BMC Genomics">
        <title>Intraspecific diversification of the crop wild relative Brassica cretica Lam. using demographic model selection.</title>
        <authorList>
            <person name="Kioukis A."/>
            <person name="Michalopoulou V.A."/>
            <person name="Briers L."/>
            <person name="Pirintsos S."/>
            <person name="Studholme D.J."/>
            <person name="Pavlidis P."/>
            <person name="Sarris P.F."/>
        </authorList>
    </citation>
    <scope>NUCLEOTIDE SEQUENCE [LARGE SCALE GENOMIC DNA]</scope>
    <source>
        <strain evidence="3">cv. PFS-1207/04</strain>
    </source>
</reference>
<proteinExistence type="predicted"/>
<dbReference type="Proteomes" id="UP000266723">
    <property type="component" value="Unassembled WGS sequence"/>
</dbReference>
<name>A0ABQ7BE20_BRACR</name>
<gene>
    <name evidence="2" type="ORF">DY000_02043186</name>
</gene>
<sequence>MLSSNRCDQASSTASTRDVTPPSHIRRLQSRRDLCFTPLSLLHWNQPLPSRIEGKLLEKQQCFTTRYQHESLNPKLNNQTQKPQPSANHNPDRETLIPIENLSSRIQTVPDPGLFASRSGPARDDLSNQPVRDRRYRSPFATR</sequence>
<evidence type="ECO:0000313" key="3">
    <source>
        <dbReference type="Proteomes" id="UP000266723"/>
    </source>
</evidence>
<organism evidence="2 3">
    <name type="scientific">Brassica cretica</name>
    <name type="common">Mustard</name>
    <dbReference type="NCBI Taxonomy" id="69181"/>
    <lineage>
        <taxon>Eukaryota</taxon>
        <taxon>Viridiplantae</taxon>
        <taxon>Streptophyta</taxon>
        <taxon>Embryophyta</taxon>
        <taxon>Tracheophyta</taxon>
        <taxon>Spermatophyta</taxon>
        <taxon>Magnoliopsida</taxon>
        <taxon>eudicotyledons</taxon>
        <taxon>Gunneridae</taxon>
        <taxon>Pentapetalae</taxon>
        <taxon>rosids</taxon>
        <taxon>malvids</taxon>
        <taxon>Brassicales</taxon>
        <taxon>Brassicaceae</taxon>
        <taxon>Brassiceae</taxon>
        <taxon>Brassica</taxon>
    </lineage>
</organism>
<feature type="compositionally biased region" description="Polar residues" evidence="1">
    <location>
        <begin position="68"/>
        <end position="89"/>
    </location>
</feature>
<protein>
    <submittedName>
        <fullName evidence="2">Uncharacterized protein</fullName>
    </submittedName>
</protein>
<comment type="caution">
    <text evidence="2">The sequence shown here is derived from an EMBL/GenBank/DDBJ whole genome shotgun (WGS) entry which is preliminary data.</text>
</comment>
<feature type="region of interest" description="Disordered" evidence="1">
    <location>
        <begin position="68"/>
        <end position="143"/>
    </location>
</feature>
<dbReference type="EMBL" id="QGKV02001507">
    <property type="protein sequence ID" value="KAF3530391.1"/>
    <property type="molecule type" value="Genomic_DNA"/>
</dbReference>
<keyword evidence="3" id="KW-1185">Reference proteome</keyword>